<feature type="domain" description="Kinesin motor" evidence="10">
    <location>
        <begin position="431"/>
        <end position="754"/>
    </location>
</feature>
<dbReference type="SMART" id="SM00194">
    <property type="entry name" value="PTPc"/>
    <property type="match status" value="1"/>
</dbReference>
<evidence type="ECO:0000256" key="2">
    <source>
        <dbReference type="ARBA" id="ARBA00022741"/>
    </source>
</evidence>
<organism evidence="11 12">
    <name type="scientific">Ascaris lumbricoides</name>
    <name type="common">Giant roundworm</name>
    <dbReference type="NCBI Taxonomy" id="6252"/>
    <lineage>
        <taxon>Eukaryota</taxon>
        <taxon>Metazoa</taxon>
        <taxon>Ecdysozoa</taxon>
        <taxon>Nematoda</taxon>
        <taxon>Chromadorea</taxon>
        <taxon>Rhabditida</taxon>
        <taxon>Spirurina</taxon>
        <taxon>Ascaridomorpha</taxon>
        <taxon>Ascaridoidea</taxon>
        <taxon>Ascarididae</taxon>
        <taxon>Ascaris</taxon>
    </lineage>
</organism>
<comment type="subcellular location">
    <subcellularLocation>
        <location evidence="1">Cytoplasm</location>
        <location evidence="1">Cytoskeleton</location>
    </subcellularLocation>
</comment>
<evidence type="ECO:0000256" key="5">
    <source>
        <dbReference type="PROSITE-ProRule" id="PRU00283"/>
    </source>
</evidence>
<name>A0A9J2P4D6_ASCLU</name>
<feature type="domain" description="Tyrosine-protein phosphatase" evidence="8">
    <location>
        <begin position="788"/>
        <end position="974"/>
    </location>
</feature>
<keyword evidence="3 5" id="KW-0067">ATP-binding</keyword>
<feature type="region of interest" description="Disordered" evidence="7">
    <location>
        <begin position="350"/>
        <end position="375"/>
    </location>
</feature>
<evidence type="ECO:0000256" key="3">
    <source>
        <dbReference type="ARBA" id="ARBA00022840"/>
    </source>
</evidence>
<keyword evidence="11" id="KW-1185">Reference proteome</keyword>
<dbReference type="InterPro" id="IPR001752">
    <property type="entry name" value="Kinesin_motor_dom"/>
</dbReference>
<dbReference type="InterPro" id="IPR027417">
    <property type="entry name" value="P-loop_NTPase"/>
</dbReference>
<dbReference type="Gene3D" id="3.40.50.300">
    <property type="entry name" value="P-loop containing nucleotide triphosphate hydrolases"/>
    <property type="match status" value="1"/>
</dbReference>
<dbReference type="Gene3D" id="3.40.850.10">
    <property type="entry name" value="Kinesin motor domain"/>
    <property type="match status" value="1"/>
</dbReference>
<evidence type="ECO:0000256" key="7">
    <source>
        <dbReference type="SAM" id="MobiDB-lite"/>
    </source>
</evidence>
<dbReference type="GO" id="GO:0004725">
    <property type="term" value="F:protein tyrosine phosphatase activity"/>
    <property type="evidence" value="ECO:0007669"/>
    <property type="project" value="InterPro"/>
</dbReference>
<dbReference type="PANTHER" id="PTHR47972">
    <property type="entry name" value="KINESIN-LIKE PROTEIN KLP-3"/>
    <property type="match status" value="1"/>
</dbReference>
<evidence type="ECO:0000259" key="8">
    <source>
        <dbReference type="PROSITE" id="PS50055"/>
    </source>
</evidence>
<dbReference type="PANTHER" id="PTHR47972:SF30">
    <property type="entry name" value="KINESIN MOTOR DOMAIN-CONTAINING PROTEIN"/>
    <property type="match status" value="1"/>
</dbReference>
<evidence type="ECO:0000256" key="1">
    <source>
        <dbReference type="ARBA" id="ARBA00004245"/>
    </source>
</evidence>
<dbReference type="InterPro" id="IPR000242">
    <property type="entry name" value="PTP_cat"/>
</dbReference>
<feature type="coiled-coil region" evidence="6">
    <location>
        <begin position="392"/>
        <end position="465"/>
    </location>
</feature>
<dbReference type="PRINTS" id="PR00380">
    <property type="entry name" value="KINESINHEAVY"/>
</dbReference>
<dbReference type="SMART" id="SM00129">
    <property type="entry name" value="KISc"/>
    <property type="match status" value="1"/>
</dbReference>
<dbReference type="PROSITE" id="PS50055">
    <property type="entry name" value="TYR_PHOSPHATASE_PTP"/>
    <property type="match status" value="1"/>
</dbReference>
<dbReference type="PROSITE" id="PS00383">
    <property type="entry name" value="TYR_PHOSPHATASE_1"/>
    <property type="match status" value="1"/>
</dbReference>
<dbReference type="SUPFAM" id="SSF52799">
    <property type="entry name" value="(Phosphotyrosine protein) phosphatases II"/>
    <property type="match status" value="1"/>
</dbReference>
<dbReference type="InterPro" id="IPR036961">
    <property type="entry name" value="Kinesin_motor_dom_sf"/>
</dbReference>
<dbReference type="InterPro" id="IPR000387">
    <property type="entry name" value="Tyr_Pase_dom"/>
</dbReference>
<keyword evidence="4" id="KW-0963">Cytoplasm</keyword>
<dbReference type="GO" id="GO:0008017">
    <property type="term" value="F:microtubule binding"/>
    <property type="evidence" value="ECO:0007669"/>
    <property type="project" value="InterPro"/>
</dbReference>
<evidence type="ECO:0000259" key="9">
    <source>
        <dbReference type="PROSITE" id="PS50056"/>
    </source>
</evidence>
<dbReference type="SUPFAM" id="SSF52540">
    <property type="entry name" value="P-loop containing nucleoside triphosphate hydrolases"/>
    <property type="match status" value="1"/>
</dbReference>
<dbReference type="GO" id="GO:0007018">
    <property type="term" value="P:microtubule-based movement"/>
    <property type="evidence" value="ECO:0007669"/>
    <property type="project" value="InterPro"/>
</dbReference>
<dbReference type="InterPro" id="IPR029021">
    <property type="entry name" value="Prot-tyrosine_phosphatase-like"/>
</dbReference>
<feature type="region of interest" description="Disordered" evidence="7">
    <location>
        <begin position="259"/>
        <end position="291"/>
    </location>
</feature>
<protein>
    <submittedName>
        <fullName evidence="12">Kinesin motor domain-containing protein</fullName>
    </submittedName>
</protein>
<evidence type="ECO:0000313" key="12">
    <source>
        <dbReference type="WBParaSite" id="ALUE_0000473501-mRNA-1"/>
    </source>
</evidence>
<accession>A0A9J2P4D6</accession>
<evidence type="ECO:0000259" key="10">
    <source>
        <dbReference type="PROSITE" id="PS50067"/>
    </source>
</evidence>
<keyword evidence="2 5" id="KW-0547">Nucleotide-binding</keyword>
<dbReference type="InterPro" id="IPR003595">
    <property type="entry name" value="Tyr_Pase_cat"/>
</dbReference>
<feature type="binding site" evidence="5">
    <location>
        <begin position="522"/>
        <end position="529"/>
    </location>
    <ligand>
        <name>ATP</name>
        <dbReference type="ChEBI" id="CHEBI:30616"/>
    </ligand>
</feature>
<dbReference type="GO" id="GO:0003777">
    <property type="term" value="F:microtubule motor activity"/>
    <property type="evidence" value="ECO:0007669"/>
    <property type="project" value="InterPro"/>
</dbReference>
<dbReference type="InterPro" id="IPR016130">
    <property type="entry name" value="Tyr_Pase_AS"/>
</dbReference>
<dbReference type="Gene3D" id="3.90.190.10">
    <property type="entry name" value="Protein tyrosine phosphatase superfamily"/>
    <property type="match status" value="2"/>
</dbReference>
<dbReference type="Proteomes" id="UP000036681">
    <property type="component" value="Unplaced"/>
</dbReference>
<proteinExistence type="inferred from homology"/>
<dbReference type="SMART" id="SM00404">
    <property type="entry name" value="PTPc_motif"/>
    <property type="match status" value="1"/>
</dbReference>
<dbReference type="PROSITE" id="PS50067">
    <property type="entry name" value="KINESIN_MOTOR_2"/>
    <property type="match status" value="1"/>
</dbReference>
<feature type="domain" description="Tyrosine specific protein phosphatases" evidence="9">
    <location>
        <begin position="934"/>
        <end position="967"/>
    </location>
</feature>
<dbReference type="PROSITE" id="PS50056">
    <property type="entry name" value="TYR_PHOSPHATASE_2"/>
    <property type="match status" value="1"/>
</dbReference>
<dbReference type="AlphaFoldDB" id="A0A9J2P4D6"/>
<evidence type="ECO:0000256" key="6">
    <source>
        <dbReference type="SAM" id="Coils"/>
    </source>
</evidence>
<sequence>MLCGCDCLENKGVDLPGVALQDDRFREGNICGKEQILRVKNATDASIPIILVGCEQRAMCDADPSTTACGKWGVPYSETSAKHGTNVDKARDQRPKGSTLNGMHLAAIRHHEISDASRKIGPFFEPIDLELDSMKHDSVVSMLKALPAAQALEQAQLWPYFFTEELFERGKHGTCGLPDTLPMIILFKGNPFVVGDRIGSCPRLLCSVGITSVGYVEGRIVWWSTEGINMDDLGRSRNNIFDNADEQVCGSNASFRFPEVRRREPSPSRSIRLHVPSPHPPTSTTKSDQWKLRSPTNVEENAQFPFSAIARNLKETSAMRPDQNLNRRRSQSVSTLLQFQRLEERTRKRLEVSRSVSRNHMPPKSGVQLSHPPISDGHRLHSAANNHSRRSEKQMEIELADSRKQLDDTMQEFEREREGWRAQWLAEARDKMDAIVRAENAKEQVRRLEQQLQEVHSRYDIKEIELRMAHEEIINLKRACSVVCECQHVWTENHGQADVFDDIKDFIQSALYGYNVGIIAYGQTGSGKTYTMRGGEDDCAGIVPRSFDMLFRSIADLSSVGWQIEMTLSVFEIYLGRCFDLLAEDSRRQFTVHFLDGAADFRELTAVPILSVEQAVEWINHSEVLRSWAPTKSSQFSFRGHTIVRIRISSSLLRSQKEYASCLSFVDLAGSERISESAVIGERLEETKFINKSLSQLGISKHVPYTSDPLTKALADSLGAGSSRTMFIANIRPNSEAAFESLRTVEFCNQNLLSSERSNGQMNSIAADDSLHAAANVSGCLQTRIKDIVAQFEKLKNIVPLPSNSFIGRLPVNLRKNRHYDIFCLDATRVTLQGKQEDYIHANYVRHKVFQNTFIITQGPLPNTVADFWHMIWQDVRALFSCFAAILKRIKPNARSTYQSRIIKTQIVLSNGKVNLTVMHYQWTSWPDFKIPNEDFKTPFYLLQKSRTSTVIHCSGGVGRSSTLAALGMCLMQLPPDEFSEFPVSWLAFAIKKHNMCIPKNNTFSFAVVCASKKHQRFKELLRLWNVVTITNRRFRALVDFAISKTTVSQRKAQPFIDKYKRFWFPETAHS</sequence>
<evidence type="ECO:0000256" key="4">
    <source>
        <dbReference type="ARBA" id="ARBA00023212"/>
    </source>
</evidence>
<dbReference type="WBParaSite" id="ALUE_0000473501-mRNA-1">
    <property type="protein sequence ID" value="ALUE_0000473501-mRNA-1"/>
    <property type="gene ID" value="ALUE_0000473501"/>
</dbReference>
<dbReference type="Pfam" id="PF00102">
    <property type="entry name" value="Y_phosphatase"/>
    <property type="match status" value="2"/>
</dbReference>
<dbReference type="GO" id="GO:0015630">
    <property type="term" value="C:microtubule cytoskeleton"/>
    <property type="evidence" value="ECO:0007669"/>
    <property type="project" value="TreeGrafter"/>
</dbReference>
<dbReference type="Pfam" id="PF00225">
    <property type="entry name" value="Kinesin"/>
    <property type="match status" value="1"/>
</dbReference>
<keyword evidence="4" id="KW-0206">Cytoskeleton</keyword>
<dbReference type="GO" id="GO:0005524">
    <property type="term" value="F:ATP binding"/>
    <property type="evidence" value="ECO:0007669"/>
    <property type="project" value="UniProtKB-UniRule"/>
</dbReference>
<keyword evidence="6" id="KW-0175">Coiled coil</keyword>
<evidence type="ECO:0000313" key="11">
    <source>
        <dbReference type="Proteomes" id="UP000036681"/>
    </source>
</evidence>
<dbReference type="InterPro" id="IPR027640">
    <property type="entry name" value="Kinesin-like_fam"/>
</dbReference>
<keyword evidence="5" id="KW-0505">Motor protein</keyword>
<reference evidence="12" key="1">
    <citation type="submission" date="2023-03" db="UniProtKB">
        <authorList>
            <consortium name="WormBaseParasite"/>
        </authorList>
    </citation>
    <scope>IDENTIFICATION</scope>
</reference>
<comment type="similarity">
    <text evidence="5">Belongs to the TRAFAC class myosin-kinesin ATPase superfamily. Kinesin family.</text>
</comment>